<proteinExistence type="predicted"/>
<gene>
    <name evidence="2" type="ORF">ISU07_06885</name>
</gene>
<keyword evidence="1" id="KW-1133">Transmembrane helix</keyword>
<evidence type="ECO:0000256" key="1">
    <source>
        <dbReference type="SAM" id="Phobius"/>
    </source>
</evidence>
<name>A0A930VDY6_9ACTN</name>
<feature type="transmembrane region" description="Helical" evidence="1">
    <location>
        <begin position="50"/>
        <end position="79"/>
    </location>
</feature>
<organism evidence="2 3">
    <name type="scientific">Nocardioides islandensis</name>
    <dbReference type="NCBI Taxonomy" id="433663"/>
    <lineage>
        <taxon>Bacteria</taxon>
        <taxon>Bacillati</taxon>
        <taxon>Actinomycetota</taxon>
        <taxon>Actinomycetes</taxon>
        <taxon>Propionibacteriales</taxon>
        <taxon>Nocardioidaceae</taxon>
        <taxon>Nocardioides</taxon>
    </lineage>
</organism>
<dbReference type="RefSeq" id="WP_194706015.1">
    <property type="nucleotide sequence ID" value="NZ_JADKPN010000002.1"/>
</dbReference>
<protein>
    <submittedName>
        <fullName evidence="2">Uncharacterized protein</fullName>
    </submittedName>
</protein>
<accession>A0A930VDY6</accession>
<sequence length="151" mass="15591">MIKAYRILAVIIAAEVVIQAMMIVFAVAGLGKYIDDGNVVDKAAMEDEDLSFTGVVGFMVHGINGMMIIPLLGIALLVISFFAKFDGAVKWAGIVLASIVVQVFAGILAHDAPYIGLIHGLNAFILAGSAGFASRQAKAAEVGAPATTVAA</sequence>
<reference evidence="2" key="1">
    <citation type="submission" date="2020-11" db="EMBL/GenBank/DDBJ databases">
        <title>Nocardioides sp. nov., isolated from Soil of Cynanchum wilfordii Hemsley rhizosphere.</title>
        <authorList>
            <person name="Lee J.-S."/>
            <person name="Suh M.K."/>
            <person name="Kim J.-S."/>
        </authorList>
    </citation>
    <scope>NUCLEOTIDE SEQUENCE</scope>
    <source>
        <strain evidence="2">KCTC 19275</strain>
    </source>
</reference>
<keyword evidence="3" id="KW-1185">Reference proteome</keyword>
<keyword evidence="1" id="KW-0812">Transmembrane</keyword>
<dbReference type="EMBL" id="JADKPN010000002">
    <property type="protein sequence ID" value="MBF4762847.1"/>
    <property type="molecule type" value="Genomic_DNA"/>
</dbReference>
<dbReference type="Proteomes" id="UP000640489">
    <property type="component" value="Unassembled WGS sequence"/>
</dbReference>
<feature type="transmembrane region" description="Helical" evidence="1">
    <location>
        <begin position="7"/>
        <end position="30"/>
    </location>
</feature>
<evidence type="ECO:0000313" key="2">
    <source>
        <dbReference type="EMBL" id="MBF4762847.1"/>
    </source>
</evidence>
<feature type="transmembrane region" description="Helical" evidence="1">
    <location>
        <begin position="114"/>
        <end position="133"/>
    </location>
</feature>
<comment type="caution">
    <text evidence="2">The sequence shown here is derived from an EMBL/GenBank/DDBJ whole genome shotgun (WGS) entry which is preliminary data.</text>
</comment>
<dbReference type="AlphaFoldDB" id="A0A930VDY6"/>
<evidence type="ECO:0000313" key="3">
    <source>
        <dbReference type="Proteomes" id="UP000640489"/>
    </source>
</evidence>
<feature type="transmembrane region" description="Helical" evidence="1">
    <location>
        <begin position="91"/>
        <end position="108"/>
    </location>
</feature>
<keyword evidence="1" id="KW-0472">Membrane</keyword>